<dbReference type="WBParaSite" id="Hba_05977">
    <property type="protein sequence ID" value="Hba_05977"/>
    <property type="gene ID" value="Hba_05977"/>
</dbReference>
<dbReference type="AlphaFoldDB" id="A0A1I7WLN8"/>
<evidence type="ECO:0000313" key="1">
    <source>
        <dbReference type="Proteomes" id="UP000095283"/>
    </source>
</evidence>
<accession>A0A1I7WLN8</accession>
<dbReference type="Proteomes" id="UP000095283">
    <property type="component" value="Unplaced"/>
</dbReference>
<keyword evidence="1" id="KW-1185">Reference proteome</keyword>
<reference evidence="2" key="1">
    <citation type="submission" date="2016-11" db="UniProtKB">
        <authorList>
            <consortium name="WormBaseParasite"/>
        </authorList>
    </citation>
    <scope>IDENTIFICATION</scope>
</reference>
<name>A0A1I7WLN8_HETBA</name>
<organism evidence="1 2">
    <name type="scientific">Heterorhabditis bacteriophora</name>
    <name type="common">Entomopathogenic nematode worm</name>
    <dbReference type="NCBI Taxonomy" id="37862"/>
    <lineage>
        <taxon>Eukaryota</taxon>
        <taxon>Metazoa</taxon>
        <taxon>Ecdysozoa</taxon>
        <taxon>Nematoda</taxon>
        <taxon>Chromadorea</taxon>
        <taxon>Rhabditida</taxon>
        <taxon>Rhabditina</taxon>
        <taxon>Rhabditomorpha</taxon>
        <taxon>Strongyloidea</taxon>
        <taxon>Heterorhabditidae</taxon>
        <taxon>Heterorhabditis</taxon>
    </lineage>
</organism>
<proteinExistence type="predicted"/>
<protein>
    <submittedName>
        <fullName evidence="2">Leucine rich repeats-containing protein</fullName>
    </submittedName>
</protein>
<evidence type="ECO:0000313" key="2">
    <source>
        <dbReference type="WBParaSite" id="Hba_05977"/>
    </source>
</evidence>
<sequence length="220" mass="25203">MAPVNVAECHVEAGVSQQADITVLTKKIDDSQFLDTSFLDLPFEVQCHFFRQAPTNNFTLFFPQLKQLFTDNSPGNHIILGQINYLVLCGRHLTKQELTRCRIAEIAPGSFKVAEVNSCYWENISLEHFSRVFAHCHILCLHLDVVSVLFVFSNSNILNITSDFCDQMHDFFHKNKITVGNLALLRLTIIDRLLRTTEASFRKVCQCNSSFGLRLFCFFF</sequence>